<feature type="compositionally biased region" description="Low complexity" evidence="1">
    <location>
        <begin position="10"/>
        <end position="24"/>
    </location>
</feature>
<feature type="region of interest" description="Disordered" evidence="1">
    <location>
        <begin position="48"/>
        <end position="113"/>
    </location>
</feature>
<dbReference type="Proteomes" id="UP001382181">
    <property type="component" value="Unassembled WGS sequence"/>
</dbReference>
<accession>A0ABU8A9D7</accession>
<evidence type="ECO:0000313" key="3">
    <source>
        <dbReference type="Proteomes" id="UP001382181"/>
    </source>
</evidence>
<organism evidence="2 3">
    <name type="scientific">Streptomyces silvae</name>
    <dbReference type="NCBI Taxonomy" id="2803812"/>
    <lineage>
        <taxon>Bacteria</taxon>
        <taxon>Bacillati</taxon>
        <taxon>Actinomycetota</taxon>
        <taxon>Actinomycetes</taxon>
        <taxon>Kitasatosporales</taxon>
        <taxon>Streptomycetaceae</taxon>
        <taxon>Streptomyces</taxon>
    </lineage>
</organism>
<proteinExistence type="predicted"/>
<feature type="region of interest" description="Disordered" evidence="1">
    <location>
        <begin position="1"/>
        <end position="26"/>
    </location>
</feature>
<gene>
    <name evidence="2" type="ORF">QBA37_27775</name>
</gene>
<dbReference type="EMBL" id="JARUMK010000001">
    <property type="protein sequence ID" value="MEH0563003.1"/>
    <property type="molecule type" value="Genomic_DNA"/>
</dbReference>
<evidence type="ECO:0000256" key="1">
    <source>
        <dbReference type="SAM" id="MobiDB-lite"/>
    </source>
</evidence>
<feature type="compositionally biased region" description="Polar residues" evidence="1">
    <location>
        <begin position="63"/>
        <end position="86"/>
    </location>
</feature>
<name>A0ABU8A9D7_9ACTN</name>
<protein>
    <submittedName>
        <fullName evidence="2">Uncharacterized protein</fullName>
    </submittedName>
</protein>
<comment type="caution">
    <text evidence="2">The sequence shown here is derived from an EMBL/GenBank/DDBJ whole genome shotgun (WGS) entry which is preliminary data.</text>
</comment>
<dbReference type="RefSeq" id="WP_319224519.1">
    <property type="nucleotide sequence ID" value="NZ_JARUMK010000001.1"/>
</dbReference>
<sequence length="149" mass="14232">MSGPGGAGRLGRTTGRTRAGGFAAVPGLGTGPLTALAAPGEDSCVNSVVPTARPAGSHDSVPVTGTPTGSAVTHDTRPALSTSVPGTITGAVPVSTDHSAEPAASAPGGALGSVTSLALTGSGTDSLRFRSGEATAACRPQLVLTFGVE</sequence>
<reference evidence="2 3" key="1">
    <citation type="submission" date="2023-04" db="EMBL/GenBank/DDBJ databases">
        <title>Genomic diversity of scab-causing Streptomyces spp. in the province of Quebec, Canada.</title>
        <authorList>
            <person name="Biessy A."/>
            <person name="Cadieux M."/>
            <person name="Ciotola M."/>
            <person name="Filion M."/>
        </authorList>
    </citation>
    <scope>NUCLEOTIDE SEQUENCE [LARGE SCALE GENOMIC DNA]</scope>
    <source>
        <strain evidence="2 3">B21-103</strain>
    </source>
</reference>
<evidence type="ECO:0000313" key="2">
    <source>
        <dbReference type="EMBL" id="MEH0563003.1"/>
    </source>
</evidence>
<keyword evidence="3" id="KW-1185">Reference proteome</keyword>